<dbReference type="Pfam" id="PF01571">
    <property type="entry name" value="GCV_T"/>
    <property type="match status" value="1"/>
</dbReference>
<sequence>MTVSSVTANSSHECQQQNVRQDSTLPITPMVPMDSSVNTWTRFITTFEASEFTNWIDESVSWKSTCYIGDWSPLLKMRVRGPDAKAFFEYLSTNHWPNFKQYQAKHAVFCRDDGKVMGEGVVMMLGHDDFIFTSVPGVTWALYQFHRGSRKFDVTVDNVSSEWYLFQVQGPKSLDVMEAATGSSITDLKFMNAKEMSINGSKLLCLRQGVSGERGFELWGPAEEAQTVYKAIMASGTKFGIRQLGGRAKTVNHVEGAFPTPRLDFLPAIHGDDPELGKYHQFLQGAGLLGAGFLHLGAVGNYSAQPSAHHRTPFDLGWGWLVNFDHDFIGKEALRSIASNPPNALVTLEWNSEDVIDVYASLFCDNTLEFMELPRNAGGLVGGSSVYVNGSLVGCAVSRCYSYWFKKMISLCIIEKEHSALGTEVEVKWGQEGGPQRMIRAIVKPAPYKEDQRKKPLRS</sequence>
<dbReference type="InterPro" id="IPR028896">
    <property type="entry name" value="GcvT/YgfZ/DmdA"/>
</dbReference>
<dbReference type="Pfam" id="PF08669">
    <property type="entry name" value="GCV_T_C"/>
    <property type="match status" value="1"/>
</dbReference>
<evidence type="ECO:0000313" key="7">
    <source>
        <dbReference type="Proteomes" id="UP000800094"/>
    </source>
</evidence>
<protein>
    <submittedName>
        <fullName evidence="6">Glycine cleavage T protein</fullName>
    </submittedName>
</protein>
<feature type="region of interest" description="Disordered" evidence="3">
    <location>
        <begin position="1"/>
        <end position="27"/>
    </location>
</feature>
<evidence type="ECO:0000256" key="3">
    <source>
        <dbReference type="SAM" id="MobiDB-lite"/>
    </source>
</evidence>
<dbReference type="SUPFAM" id="SSF103025">
    <property type="entry name" value="Folate-binding domain"/>
    <property type="match status" value="1"/>
</dbReference>
<name>A0A6A6I621_9PLEO</name>
<dbReference type="PIRSF" id="PIRSF006487">
    <property type="entry name" value="GcvT"/>
    <property type="match status" value="1"/>
</dbReference>
<dbReference type="GeneID" id="54589176"/>
<dbReference type="PANTHER" id="PTHR43757">
    <property type="entry name" value="AMINOMETHYLTRANSFERASE"/>
    <property type="match status" value="1"/>
</dbReference>
<evidence type="ECO:0000259" key="5">
    <source>
        <dbReference type="Pfam" id="PF08669"/>
    </source>
</evidence>
<feature type="binding site" evidence="2">
    <location>
        <position position="217"/>
    </location>
    <ligand>
        <name>substrate</name>
    </ligand>
</feature>
<accession>A0A6A6I621</accession>
<evidence type="ECO:0000256" key="1">
    <source>
        <dbReference type="ARBA" id="ARBA00008609"/>
    </source>
</evidence>
<feature type="domain" description="GCVT N-terminal" evidence="4">
    <location>
        <begin position="49"/>
        <end position="265"/>
    </location>
</feature>
<dbReference type="InterPro" id="IPR027266">
    <property type="entry name" value="TrmE/GcvT-like"/>
</dbReference>
<feature type="domain" description="Aminomethyltransferase C-terminal" evidence="5">
    <location>
        <begin position="380"/>
        <end position="430"/>
    </location>
</feature>
<dbReference type="EMBL" id="ML987202">
    <property type="protein sequence ID" value="KAF2244990.1"/>
    <property type="molecule type" value="Genomic_DNA"/>
</dbReference>
<evidence type="ECO:0000313" key="6">
    <source>
        <dbReference type="EMBL" id="KAF2244990.1"/>
    </source>
</evidence>
<dbReference type="Gene3D" id="3.30.1360.120">
    <property type="entry name" value="Probable tRNA modification gtpase trme, domain 1"/>
    <property type="match status" value="1"/>
</dbReference>
<dbReference type="SUPFAM" id="SSF101790">
    <property type="entry name" value="Aminomethyltransferase beta-barrel domain"/>
    <property type="match status" value="1"/>
</dbReference>
<gene>
    <name evidence="6" type="ORF">BU26DRAFT_608465</name>
</gene>
<dbReference type="InterPro" id="IPR013977">
    <property type="entry name" value="GcvT_C"/>
</dbReference>
<dbReference type="InterPro" id="IPR029043">
    <property type="entry name" value="GcvT/YgfZ_C"/>
</dbReference>
<proteinExistence type="inferred from homology"/>
<dbReference type="OrthoDB" id="498204at2759"/>
<dbReference type="Proteomes" id="UP000800094">
    <property type="component" value="Unassembled WGS sequence"/>
</dbReference>
<dbReference type="InterPro" id="IPR006222">
    <property type="entry name" value="GCVT_N"/>
</dbReference>
<organism evidence="6 7">
    <name type="scientific">Trematosphaeria pertusa</name>
    <dbReference type="NCBI Taxonomy" id="390896"/>
    <lineage>
        <taxon>Eukaryota</taxon>
        <taxon>Fungi</taxon>
        <taxon>Dikarya</taxon>
        <taxon>Ascomycota</taxon>
        <taxon>Pezizomycotina</taxon>
        <taxon>Dothideomycetes</taxon>
        <taxon>Pleosporomycetidae</taxon>
        <taxon>Pleosporales</taxon>
        <taxon>Massarineae</taxon>
        <taxon>Trematosphaeriaceae</taxon>
        <taxon>Trematosphaeria</taxon>
    </lineage>
</organism>
<feature type="compositionally biased region" description="Polar residues" evidence="3">
    <location>
        <begin position="1"/>
        <end position="26"/>
    </location>
</feature>
<dbReference type="AlphaFoldDB" id="A0A6A6I621"/>
<dbReference type="RefSeq" id="XP_033679994.1">
    <property type="nucleotide sequence ID" value="XM_033835846.1"/>
</dbReference>
<dbReference type="PANTHER" id="PTHR43757:SF2">
    <property type="entry name" value="AMINOMETHYLTRANSFERASE, MITOCHONDRIAL"/>
    <property type="match status" value="1"/>
</dbReference>
<reference evidence="6" key="1">
    <citation type="journal article" date="2020" name="Stud. Mycol.">
        <title>101 Dothideomycetes genomes: a test case for predicting lifestyles and emergence of pathogens.</title>
        <authorList>
            <person name="Haridas S."/>
            <person name="Albert R."/>
            <person name="Binder M."/>
            <person name="Bloem J."/>
            <person name="Labutti K."/>
            <person name="Salamov A."/>
            <person name="Andreopoulos B."/>
            <person name="Baker S."/>
            <person name="Barry K."/>
            <person name="Bills G."/>
            <person name="Bluhm B."/>
            <person name="Cannon C."/>
            <person name="Castanera R."/>
            <person name="Culley D."/>
            <person name="Daum C."/>
            <person name="Ezra D."/>
            <person name="Gonzalez J."/>
            <person name="Henrissat B."/>
            <person name="Kuo A."/>
            <person name="Liang C."/>
            <person name="Lipzen A."/>
            <person name="Lutzoni F."/>
            <person name="Magnuson J."/>
            <person name="Mondo S."/>
            <person name="Nolan M."/>
            <person name="Ohm R."/>
            <person name="Pangilinan J."/>
            <person name="Park H.-J."/>
            <person name="Ramirez L."/>
            <person name="Alfaro M."/>
            <person name="Sun H."/>
            <person name="Tritt A."/>
            <person name="Yoshinaga Y."/>
            <person name="Zwiers L.-H."/>
            <person name="Turgeon B."/>
            <person name="Goodwin S."/>
            <person name="Spatafora J."/>
            <person name="Crous P."/>
            <person name="Grigoriev I."/>
        </authorList>
    </citation>
    <scope>NUCLEOTIDE SEQUENCE</scope>
    <source>
        <strain evidence="6">CBS 122368</strain>
    </source>
</reference>
<evidence type="ECO:0000259" key="4">
    <source>
        <dbReference type="Pfam" id="PF01571"/>
    </source>
</evidence>
<evidence type="ECO:0000256" key="2">
    <source>
        <dbReference type="PIRSR" id="PIRSR006487-1"/>
    </source>
</evidence>
<comment type="similarity">
    <text evidence="1">Belongs to the GcvT family.</text>
</comment>
<keyword evidence="7" id="KW-1185">Reference proteome</keyword>